<dbReference type="Pfam" id="PF02801">
    <property type="entry name" value="Ketoacyl-synt_C"/>
    <property type="match status" value="1"/>
</dbReference>
<dbReference type="GO" id="GO:0004315">
    <property type="term" value="F:3-oxoacyl-[acyl-carrier-protein] synthase activity"/>
    <property type="evidence" value="ECO:0007669"/>
    <property type="project" value="InterPro"/>
</dbReference>
<dbReference type="InterPro" id="IPR016039">
    <property type="entry name" value="Thiolase-like"/>
</dbReference>
<dbReference type="SUPFAM" id="SSF51735">
    <property type="entry name" value="NAD(P)-binding Rossmann-fold domains"/>
    <property type="match status" value="2"/>
</dbReference>
<dbReference type="InterPro" id="IPR016035">
    <property type="entry name" value="Acyl_Trfase/lysoPLipase"/>
</dbReference>
<evidence type="ECO:0000313" key="9">
    <source>
        <dbReference type="EMBL" id="ACB75249.1"/>
    </source>
</evidence>
<dbReference type="GO" id="GO:0031177">
    <property type="term" value="F:phosphopantetheine binding"/>
    <property type="evidence" value="ECO:0007669"/>
    <property type="project" value="InterPro"/>
</dbReference>
<dbReference type="SMART" id="SM00827">
    <property type="entry name" value="PKS_AT"/>
    <property type="match status" value="1"/>
</dbReference>
<dbReference type="PROSITE" id="PS52004">
    <property type="entry name" value="KS3_2"/>
    <property type="match status" value="1"/>
</dbReference>
<dbReference type="Pfam" id="PF08659">
    <property type="entry name" value="KR"/>
    <property type="match status" value="1"/>
</dbReference>
<feature type="domain" description="Ketosynthase family 3 (KS3)" evidence="8">
    <location>
        <begin position="12"/>
        <end position="440"/>
    </location>
</feature>
<gene>
    <name evidence="9" type="ordered locus">Oter_1966</name>
</gene>
<dbReference type="SUPFAM" id="SSF52777">
    <property type="entry name" value="CoA-dependent acyltransferases"/>
    <property type="match status" value="2"/>
</dbReference>
<dbReference type="OrthoDB" id="1983847at2"/>
<dbReference type="InterPro" id="IPR001242">
    <property type="entry name" value="Condensation_dom"/>
</dbReference>
<evidence type="ECO:0000256" key="2">
    <source>
        <dbReference type="ARBA" id="ARBA00022553"/>
    </source>
</evidence>
<dbReference type="SUPFAM" id="SSF55048">
    <property type="entry name" value="Probable ACP-binding domain of malonyl-CoA ACP transacylase"/>
    <property type="match status" value="1"/>
</dbReference>
<reference evidence="9 10" key="1">
    <citation type="journal article" date="2011" name="J. Bacteriol.">
        <title>Genome sequence of the verrucomicrobium Opitutus terrae PB90-1, an abundant inhabitant of rice paddy soil ecosystems.</title>
        <authorList>
            <person name="van Passel M.W."/>
            <person name="Kant R."/>
            <person name="Palva A."/>
            <person name="Copeland A."/>
            <person name="Lucas S."/>
            <person name="Lapidus A."/>
            <person name="Glavina del Rio T."/>
            <person name="Pitluck S."/>
            <person name="Goltsman E."/>
            <person name="Clum A."/>
            <person name="Sun H."/>
            <person name="Schmutz J."/>
            <person name="Larimer F.W."/>
            <person name="Land M.L."/>
            <person name="Hauser L."/>
            <person name="Kyrpides N."/>
            <person name="Mikhailova N."/>
            <person name="Richardson P.P."/>
            <person name="Janssen P.H."/>
            <person name="de Vos W.M."/>
            <person name="Smidt H."/>
        </authorList>
    </citation>
    <scope>NUCLEOTIDE SEQUENCE [LARGE SCALE GENOMIC DNA]</scope>
    <source>
        <strain evidence="10">DSM 11246 / JCM 15787 / PB90-1</strain>
    </source>
</reference>
<dbReference type="FunFam" id="3.40.47.10:FF:000042">
    <property type="entry name" value="Polyketide synthase Pks13"/>
    <property type="match status" value="1"/>
</dbReference>
<protein>
    <submittedName>
        <fullName evidence="9">Erythronolide synthase</fullName>
        <ecNumber evidence="9">2.3.1.94</ecNumber>
    </submittedName>
</protein>
<proteinExistence type="predicted"/>
<dbReference type="SMART" id="SM00822">
    <property type="entry name" value="PKS_KR"/>
    <property type="match status" value="1"/>
</dbReference>
<dbReference type="KEGG" id="ote:Oter_1966"/>
<dbReference type="Gene3D" id="3.40.50.720">
    <property type="entry name" value="NAD(P)-binding Rossmann-like Domain"/>
    <property type="match status" value="1"/>
</dbReference>
<dbReference type="Gene3D" id="3.30.559.30">
    <property type="entry name" value="Nonribosomal peptide synthetase, condensation domain"/>
    <property type="match status" value="1"/>
</dbReference>
<dbReference type="PROSITE" id="PS50075">
    <property type="entry name" value="CARRIER"/>
    <property type="match status" value="1"/>
</dbReference>
<dbReference type="Gene3D" id="3.40.47.10">
    <property type="match status" value="1"/>
</dbReference>
<dbReference type="PANTHER" id="PTHR43775:SF51">
    <property type="entry name" value="INACTIVE PHENOLPHTHIOCEROL SYNTHESIS POLYKETIDE SYNTHASE TYPE I PKS1-RELATED"/>
    <property type="match status" value="1"/>
</dbReference>
<organism evidence="9 10">
    <name type="scientific">Opitutus terrae (strain DSM 11246 / JCM 15787 / PB90-1)</name>
    <dbReference type="NCBI Taxonomy" id="452637"/>
    <lineage>
        <taxon>Bacteria</taxon>
        <taxon>Pseudomonadati</taxon>
        <taxon>Verrucomicrobiota</taxon>
        <taxon>Opitutia</taxon>
        <taxon>Opitutales</taxon>
        <taxon>Opitutaceae</taxon>
        <taxon>Opitutus</taxon>
    </lineage>
</organism>
<dbReference type="InterPro" id="IPR036291">
    <property type="entry name" value="NAD(P)-bd_dom_sf"/>
</dbReference>
<dbReference type="SUPFAM" id="SSF47336">
    <property type="entry name" value="ACP-like"/>
    <property type="match status" value="1"/>
</dbReference>
<dbReference type="EMBL" id="CP001032">
    <property type="protein sequence ID" value="ACB75249.1"/>
    <property type="molecule type" value="Genomic_DNA"/>
</dbReference>
<evidence type="ECO:0000259" key="7">
    <source>
        <dbReference type="PROSITE" id="PS50075"/>
    </source>
</evidence>
<dbReference type="InterPro" id="IPR014030">
    <property type="entry name" value="Ketoacyl_synth_N"/>
</dbReference>
<dbReference type="InterPro" id="IPR013968">
    <property type="entry name" value="PKS_KR"/>
</dbReference>
<keyword evidence="2" id="KW-0597">Phosphoprotein</keyword>
<dbReference type="HOGENOM" id="CLU_000022_35_4_0"/>
<dbReference type="GO" id="GO:0047879">
    <property type="term" value="F:erythronolide synthase activity"/>
    <property type="evidence" value="ECO:0007669"/>
    <property type="project" value="UniProtKB-EC"/>
</dbReference>
<keyword evidence="1" id="KW-0596">Phosphopantetheine</keyword>
<dbReference type="InterPro" id="IPR020841">
    <property type="entry name" value="PKS_Beta-ketoAc_synthase_dom"/>
</dbReference>
<accession>B1ZYL3</accession>
<dbReference type="GO" id="GO:0004312">
    <property type="term" value="F:fatty acid synthase activity"/>
    <property type="evidence" value="ECO:0007669"/>
    <property type="project" value="TreeGrafter"/>
</dbReference>
<dbReference type="Proteomes" id="UP000007013">
    <property type="component" value="Chromosome"/>
</dbReference>
<dbReference type="Pfam" id="PF00109">
    <property type="entry name" value="ketoacyl-synt"/>
    <property type="match status" value="1"/>
</dbReference>
<dbReference type="SUPFAM" id="SSF52151">
    <property type="entry name" value="FabD/lysophospholipase-like"/>
    <property type="match status" value="1"/>
</dbReference>
<dbReference type="InterPro" id="IPR023213">
    <property type="entry name" value="CAT-like_dom_sf"/>
</dbReference>
<dbReference type="InterPro" id="IPR016036">
    <property type="entry name" value="Malonyl_transacylase_ACP-bd"/>
</dbReference>
<dbReference type="Gene3D" id="3.30.559.10">
    <property type="entry name" value="Chloramphenicol acetyltransferase-like domain"/>
    <property type="match status" value="1"/>
</dbReference>
<evidence type="ECO:0000256" key="5">
    <source>
        <dbReference type="ARBA" id="ARBA00023098"/>
    </source>
</evidence>
<dbReference type="Pfam" id="PF00668">
    <property type="entry name" value="Condensation"/>
    <property type="match status" value="1"/>
</dbReference>
<dbReference type="GO" id="GO:0044550">
    <property type="term" value="P:secondary metabolite biosynthetic process"/>
    <property type="evidence" value="ECO:0007669"/>
    <property type="project" value="UniProtKB-ARBA"/>
</dbReference>
<dbReference type="Gene3D" id="3.40.366.10">
    <property type="entry name" value="Malonyl-Coenzyme A Acyl Carrier Protein, domain 2"/>
    <property type="match status" value="1"/>
</dbReference>
<dbReference type="Pfam" id="PF00550">
    <property type="entry name" value="PP-binding"/>
    <property type="match status" value="1"/>
</dbReference>
<dbReference type="InterPro" id="IPR001227">
    <property type="entry name" value="Ac_transferase_dom_sf"/>
</dbReference>
<evidence type="ECO:0000259" key="8">
    <source>
        <dbReference type="PROSITE" id="PS52004"/>
    </source>
</evidence>
<evidence type="ECO:0000313" key="10">
    <source>
        <dbReference type="Proteomes" id="UP000007013"/>
    </source>
</evidence>
<dbReference type="CDD" id="cd19531">
    <property type="entry name" value="LCL_NRPS-like"/>
    <property type="match status" value="1"/>
</dbReference>
<dbReference type="InterPro" id="IPR018201">
    <property type="entry name" value="Ketoacyl_synth_AS"/>
</dbReference>
<keyword evidence="10" id="KW-1185">Reference proteome</keyword>
<dbReference type="GO" id="GO:0006633">
    <property type="term" value="P:fatty acid biosynthetic process"/>
    <property type="evidence" value="ECO:0007669"/>
    <property type="project" value="InterPro"/>
</dbReference>
<dbReference type="SUPFAM" id="SSF53901">
    <property type="entry name" value="Thiolase-like"/>
    <property type="match status" value="1"/>
</dbReference>
<dbReference type="PROSITE" id="PS00606">
    <property type="entry name" value="KS3_1"/>
    <property type="match status" value="1"/>
</dbReference>
<keyword evidence="3 9" id="KW-0808">Transferase</keyword>
<dbReference type="SMART" id="SM00823">
    <property type="entry name" value="PKS_PP"/>
    <property type="match status" value="1"/>
</dbReference>
<feature type="domain" description="Carrier" evidence="7">
    <location>
        <begin position="1367"/>
        <end position="1442"/>
    </location>
</feature>
<dbReference type="FunFam" id="1.10.1200.10:FF:000016">
    <property type="entry name" value="Non-ribosomal peptide synthase"/>
    <property type="match status" value="1"/>
</dbReference>
<dbReference type="PANTHER" id="PTHR43775">
    <property type="entry name" value="FATTY ACID SYNTHASE"/>
    <property type="match status" value="1"/>
</dbReference>
<dbReference type="STRING" id="452637.Oter_1966"/>
<sequence>MSASDNEPLARPNDIAVIGLALRVPGARNVEEFWANLRAGREAVTFFTDEELRRAGVEAAKLANPRYVKANAVLADADRFDAEFFGYTPREAELLDVQQRVFLECAWTALEHAGYDPLAVPGACAVFAGAGLNTYLLRQLMQNPAAVESAGGFQVLIANDKDFLASRVSYKLNLRGPSVAVQSACSTSLVAIHLAVQSVLAGDCDVALAGGVSIRVPQTEGYLWQEGMILSPDGHCRPFSARGAGIIGGNGAGVVVLKRLEDALADGDTVHAVIRGSAVNNDGSAKLGYTAPSQEGQEAVIAEALAVAGVVADDIGYVEAHGTGTPLGDPIEVAALTRVFRRTTPRTQFCALGSVKSNLGHLDTAAGVVGFIKAVLAVKHGEIPPSLHGESPNPQIDFASSPFRVATELTAWPMAAEAPRRAGVSSFGIGGTNAHVILEQPPAMRVGPASEEDQLLIVSARTEAALRQSGAALAAAVSGGHLPLADVASTLALGRRAFAHRAYVVARDPADAAQQLRAVEPAVAGERMRQVAFLFPGQGTQYPGMGAGLYAAEPVFRTEVDRCLELLRPHVDFDLRALLLDRTGDARLLARTDVAQLALFVVSYALARLWEAWGVRPEAMLGHSIGEWTAACLAEVFTLEEALRLVAARGRLMAAQPAGAMLAVALGEADTRALLDDRFDVAAVNAAGQTVVSGTIAAMTALADTLAARGIGSTRLQTSHAYHSAMMEPAAQALMSAFHEVPRRAPTRRWISSTTGTWITPEQAADPGYWARHLRGTVRFADGLATLLTDPEIALLEVGAGRTLCGLAERHPARGTGRVMAHSLHGAREATTDETTMRHALGRLWVAGVPIAWAEVYREQKRRRVPLPTYPFAGERYWIEAQPSGARNVDVGGKRQDPADWFYVPGWRRGLALAALPPITGGEWALIPDASGLAERLAARLRGLGAAVRIGADPTKLLGARWIVSLRDVSAADASEPKLDELCALGRVLSSQALAETRLTVVATGLHAFPGENSAEPAKSLLLGAARVLPNEIAGMSVRVIDVARAELSAESLLDALIAEARGGEDEFVALRGRERWMQTLEPVRLEVGEAKPCRPGAVVVITGGFGGLGLALAESLFERARARLVLVGRSTAAAAAQQRIDALIARGAEVITAVADVTDESALQRVHAQIRSRFGGCQGVIHAAGVAGGGALARRDPVAAAAVRAAKVAGTLVVDRVFGAEALDFFVLMSSLTAQLGEFGQADYAAANAFLDAYATARRREGVPMVAIGWDAWRDVGMAARFEPQGALAAWQERQKELRLTNAEGAEVLVRAVAAGVPHVIVSTVDLAWRRRQTRAPKGTTSGATKDAVPARAAHPRPALPVTFAPPQTATQRKIAAVWEELLGVAPVGVNDDFFALGGHSLLASQAVARLRDAGVNGLTLATFFEAPTIVRLAATVAADSADEPALVPAARAGRLPLSFAQQALWLLDRMEGRSAHYNEFGAQRIRGPLEVARLRRALGMIVDRHEVLRTRFVEQDGEAAQVVDPPAALELPVEELPESRLAARAAEIAGEAFDLVRGPLLRARLVKLGPDDHVLMIAVHHIVFDGWSSAVFFREAMAAYAALARGADPALPALAVQYADYAVWQRRWLTGARREALAAFWKEQLAGPLPVLALPTDHPRPATAGHRGRRLPLEFGADLTSRLRARAQEQGASLFMLVLSGYGAVLGRTAAQEEVIVGCPMAGRERRELEPLIGFFINPLPIRISLAGAPRLTDVVERVRGRVVAGFAHAALPFEQMVTAVQPPRDPSRSAVFQTVLTFQNAAGVSGSAAGTSLQLEPWERDEVPVRTDLDFYCWETPDGLRGYFVYNVDLFTAATVQRLATRLRKVLETLAADPATRLAAVAFEAAALPALRPVRSTPTPNAPKLSVP</sequence>
<dbReference type="CDD" id="cd00833">
    <property type="entry name" value="PKS"/>
    <property type="match status" value="1"/>
</dbReference>
<dbReference type="InterPro" id="IPR020806">
    <property type="entry name" value="PKS_PP-bd"/>
</dbReference>
<evidence type="ECO:0000256" key="4">
    <source>
        <dbReference type="ARBA" id="ARBA00022832"/>
    </source>
</evidence>
<dbReference type="InterPro" id="IPR014031">
    <property type="entry name" value="Ketoacyl_synth_C"/>
</dbReference>
<dbReference type="Pfam" id="PF16197">
    <property type="entry name" value="KAsynt_C_assoc"/>
    <property type="match status" value="1"/>
</dbReference>
<evidence type="ECO:0000256" key="6">
    <source>
        <dbReference type="ARBA" id="ARBA00023268"/>
    </source>
</evidence>
<dbReference type="InterPro" id="IPR009081">
    <property type="entry name" value="PP-bd_ACP"/>
</dbReference>
<dbReference type="Gene3D" id="1.10.1200.10">
    <property type="entry name" value="ACP-like"/>
    <property type="match status" value="1"/>
</dbReference>
<dbReference type="RefSeq" id="WP_012374786.1">
    <property type="nucleotide sequence ID" value="NC_010571.1"/>
</dbReference>
<dbReference type="eggNOG" id="COG3321">
    <property type="taxonomic scope" value="Bacteria"/>
</dbReference>
<evidence type="ECO:0000256" key="1">
    <source>
        <dbReference type="ARBA" id="ARBA00022450"/>
    </source>
</evidence>
<dbReference type="InterPro" id="IPR050091">
    <property type="entry name" value="PKS_NRPS_Biosynth_Enz"/>
</dbReference>
<dbReference type="InterPro" id="IPR036736">
    <property type="entry name" value="ACP-like_sf"/>
</dbReference>
<keyword evidence="5" id="KW-0443">Lipid metabolism</keyword>
<evidence type="ECO:0000256" key="3">
    <source>
        <dbReference type="ARBA" id="ARBA00022679"/>
    </source>
</evidence>
<keyword evidence="9" id="KW-0012">Acyltransferase</keyword>
<dbReference type="SMART" id="SM00825">
    <property type="entry name" value="PKS_KS"/>
    <property type="match status" value="1"/>
</dbReference>
<dbReference type="Gene3D" id="3.30.70.3290">
    <property type="match status" value="1"/>
</dbReference>
<keyword evidence="6" id="KW-0511">Multifunctional enzyme</keyword>
<keyword evidence="4" id="KW-0276">Fatty acid metabolism</keyword>
<dbReference type="Pfam" id="PF00698">
    <property type="entry name" value="Acyl_transf_1"/>
    <property type="match status" value="1"/>
</dbReference>
<dbReference type="CDD" id="cd08953">
    <property type="entry name" value="KR_2_SDR_x"/>
    <property type="match status" value="1"/>
</dbReference>
<name>B1ZYL3_OPITP</name>
<dbReference type="InterPro" id="IPR057326">
    <property type="entry name" value="KR_dom"/>
</dbReference>
<dbReference type="InterPro" id="IPR032821">
    <property type="entry name" value="PKS_assoc"/>
</dbReference>
<dbReference type="eggNOG" id="COG1020">
    <property type="taxonomic scope" value="Bacteria"/>
</dbReference>
<dbReference type="InterPro" id="IPR014043">
    <property type="entry name" value="Acyl_transferase_dom"/>
</dbReference>
<dbReference type="EC" id="2.3.1.94" evidence="9"/>